<feature type="region of interest" description="Disordered" evidence="1">
    <location>
        <begin position="50"/>
        <end position="78"/>
    </location>
</feature>
<evidence type="ECO:0008006" key="5">
    <source>
        <dbReference type="Google" id="ProtNLM"/>
    </source>
</evidence>
<organism evidence="3 4">
    <name type="scientific">Fulvivirga imtechensis AK7</name>
    <dbReference type="NCBI Taxonomy" id="1237149"/>
    <lineage>
        <taxon>Bacteria</taxon>
        <taxon>Pseudomonadati</taxon>
        <taxon>Bacteroidota</taxon>
        <taxon>Cytophagia</taxon>
        <taxon>Cytophagales</taxon>
        <taxon>Fulvivirgaceae</taxon>
        <taxon>Fulvivirga</taxon>
    </lineage>
</organism>
<keyword evidence="2" id="KW-1133">Transmembrane helix</keyword>
<dbReference type="STRING" id="1237149.C900_03539"/>
<dbReference type="RefSeq" id="WP_009580915.1">
    <property type="nucleotide sequence ID" value="NZ_AMZN01000051.1"/>
</dbReference>
<proteinExistence type="predicted"/>
<comment type="caution">
    <text evidence="3">The sequence shown here is derived from an EMBL/GenBank/DDBJ whole genome shotgun (WGS) entry which is preliminary data.</text>
</comment>
<evidence type="ECO:0000256" key="2">
    <source>
        <dbReference type="SAM" id="Phobius"/>
    </source>
</evidence>
<sequence>MSGVSNAVGRVGSAIGKGLIAGIAGTVAITIAQMIEMKISGREPSNAPVEVGGKVLGVKPRGADRKKKGEKKSDKEANQERFGQLMHWGYGTGWGVCRGLLSLVNIKGPAASVIHFGAVWGTELVMIPNMTKSPPATEWGAKALSKDALLHLVYAVAAGAAFDAISNGKE</sequence>
<dbReference type="EMBL" id="AMZN01000051">
    <property type="protein sequence ID" value="ELR70558.1"/>
    <property type="molecule type" value="Genomic_DNA"/>
</dbReference>
<keyword evidence="4" id="KW-1185">Reference proteome</keyword>
<evidence type="ECO:0000313" key="4">
    <source>
        <dbReference type="Proteomes" id="UP000011135"/>
    </source>
</evidence>
<gene>
    <name evidence="3" type="ORF">C900_03539</name>
</gene>
<protein>
    <recommendedName>
        <fullName evidence="5">DUF1440 domain-containing protein</fullName>
    </recommendedName>
</protein>
<reference evidence="3 4" key="1">
    <citation type="submission" date="2012-12" db="EMBL/GenBank/DDBJ databases">
        <title>Genome assembly of Fulvivirga imtechensis AK7.</title>
        <authorList>
            <person name="Nupur N."/>
            <person name="Khatri I."/>
            <person name="Kumar R."/>
            <person name="Subramanian S."/>
            <person name="Pinnaka A."/>
        </authorList>
    </citation>
    <scope>NUCLEOTIDE SEQUENCE [LARGE SCALE GENOMIC DNA]</scope>
    <source>
        <strain evidence="3 4">AK7</strain>
    </source>
</reference>
<feature type="transmembrane region" description="Helical" evidence="2">
    <location>
        <begin position="14"/>
        <end position="35"/>
    </location>
</feature>
<evidence type="ECO:0000313" key="3">
    <source>
        <dbReference type="EMBL" id="ELR70558.1"/>
    </source>
</evidence>
<dbReference type="Proteomes" id="UP000011135">
    <property type="component" value="Unassembled WGS sequence"/>
</dbReference>
<evidence type="ECO:0000256" key="1">
    <source>
        <dbReference type="SAM" id="MobiDB-lite"/>
    </source>
</evidence>
<dbReference type="eggNOG" id="ENOG5032V0W">
    <property type="taxonomic scope" value="Bacteria"/>
</dbReference>
<dbReference type="AlphaFoldDB" id="L8JQQ6"/>
<accession>L8JQQ6</accession>
<name>L8JQQ6_9BACT</name>
<keyword evidence="2" id="KW-0812">Transmembrane</keyword>
<dbReference type="OrthoDB" id="669100at2"/>
<keyword evidence="2" id="KW-0472">Membrane</keyword>